<keyword evidence="4 9" id="KW-0808">Transferase</keyword>
<evidence type="ECO:0000256" key="8">
    <source>
        <dbReference type="ARBA" id="ARBA00030128"/>
    </source>
</evidence>
<evidence type="ECO:0000256" key="5">
    <source>
        <dbReference type="ARBA" id="ARBA00022741"/>
    </source>
</evidence>
<protein>
    <recommendedName>
        <fullName evidence="3 9">Guanylate kinase</fullName>
        <ecNumber evidence="2 9">2.7.4.8</ecNumber>
    </recommendedName>
    <alternativeName>
        <fullName evidence="8 9">GMP kinase</fullName>
    </alternativeName>
</protein>
<dbReference type="HAMAP" id="MF_00328">
    <property type="entry name" value="Guanylate_kinase"/>
    <property type="match status" value="1"/>
</dbReference>
<dbReference type="InterPro" id="IPR008144">
    <property type="entry name" value="Guanylate_kin-like_dom"/>
</dbReference>
<comment type="catalytic activity">
    <reaction evidence="9">
        <text>GMP + ATP = GDP + ADP</text>
        <dbReference type="Rhea" id="RHEA:20780"/>
        <dbReference type="ChEBI" id="CHEBI:30616"/>
        <dbReference type="ChEBI" id="CHEBI:58115"/>
        <dbReference type="ChEBI" id="CHEBI:58189"/>
        <dbReference type="ChEBI" id="CHEBI:456216"/>
        <dbReference type="EC" id="2.7.4.8"/>
    </reaction>
</comment>
<comment type="similarity">
    <text evidence="1 9">Belongs to the guanylate kinase family.</text>
</comment>
<dbReference type="InterPro" id="IPR027417">
    <property type="entry name" value="P-loop_NTPase"/>
</dbReference>
<proteinExistence type="inferred from homology"/>
<dbReference type="CDD" id="cd00071">
    <property type="entry name" value="GMPK"/>
    <property type="match status" value="1"/>
</dbReference>
<evidence type="ECO:0000256" key="4">
    <source>
        <dbReference type="ARBA" id="ARBA00022679"/>
    </source>
</evidence>
<evidence type="ECO:0000256" key="3">
    <source>
        <dbReference type="ARBA" id="ARBA00016296"/>
    </source>
</evidence>
<organism evidence="11 12">
    <name type="scientific">Microbulbifer bruguierae</name>
    <dbReference type="NCBI Taxonomy" id="3029061"/>
    <lineage>
        <taxon>Bacteria</taxon>
        <taxon>Pseudomonadati</taxon>
        <taxon>Pseudomonadota</taxon>
        <taxon>Gammaproteobacteria</taxon>
        <taxon>Cellvibrionales</taxon>
        <taxon>Microbulbiferaceae</taxon>
        <taxon>Microbulbifer</taxon>
    </lineage>
</organism>
<comment type="function">
    <text evidence="9">Essential for recycling GMP and indirectly, cGMP.</text>
</comment>
<name>A0ABY8N981_9GAMM</name>
<keyword evidence="6 9" id="KW-0418">Kinase</keyword>
<evidence type="ECO:0000313" key="11">
    <source>
        <dbReference type="EMBL" id="WGL15465.1"/>
    </source>
</evidence>
<dbReference type="PROSITE" id="PS00856">
    <property type="entry name" value="GUANYLATE_KINASE_1"/>
    <property type="match status" value="1"/>
</dbReference>
<dbReference type="SUPFAM" id="SSF52540">
    <property type="entry name" value="P-loop containing nucleoside triphosphate hydrolases"/>
    <property type="match status" value="1"/>
</dbReference>
<feature type="binding site" evidence="9">
    <location>
        <begin position="11"/>
        <end position="18"/>
    </location>
    <ligand>
        <name>ATP</name>
        <dbReference type="ChEBI" id="CHEBI:30616"/>
    </ligand>
</feature>
<keyword evidence="7 9" id="KW-0067">ATP-binding</keyword>
<comment type="subcellular location">
    <subcellularLocation>
        <location evidence="9">Cytoplasm</location>
    </subcellularLocation>
</comment>
<dbReference type="GO" id="GO:0004385">
    <property type="term" value="F:GMP kinase activity"/>
    <property type="evidence" value="ECO:0007669"/>
    <property type="project" value="UniProtKB-EC"/>
</dbReference>
<dbReference type="Proteomes" id="UP001236500">
    <property type="component" value="Chromosome"/>
</dbReference>
<dbReference type="EC" id="2.7.4.8" evidence="2 9"/>
<evidence type="ECO:0000256" key="7">
    <source>
        <dbReference type="ARBA" id="ARBA00022840"/>
    </source>
</evidence>
<reference evidence="11 12" key="1">
    <citation type="submission" date="2023-02" db="EMBL/GenBank/DDBJ databases">
        <title>Description and genomic characterization of Microbulbifer bruguierae sp. nov., isolated from the sediment of mangrove plant Bruguiera sexangula.</title>
        <authorList>
            <person name="Long M."/>
        </authorList>
    </citation>
    <scope>NUCLEOTIDE SEQUENCE [LARGE SCALE GENOMIC DNA]</scope>
    <source>
        <strain evidence="11 12">H12</strain>
    </source>
</reference>
<dbReference type="PROSITE" id="PS50052">
    <property type="entry name" value="GUANYLATE_KINASE_2"/>
    <property type="match status" value="1"/>
</dbReference>
<keyword evidence="9" id="KW-0963">Cytoplasm</keyword>
<dbReference type="Gene3D" id="3.30.63.10">
    <property type="entry name" value="Guanylate Kinase phosphate binding domain"/>
    <property type="match status" value="1"/>
</dbReference>
<dbReference type="SMART" id="SM00072">
    <property type="entry name" value="GuKc"/>
    <property type="match status" value="1"/>
</dbReference>
<dbReference type="EMBL" id="CP118605">
    <property type="protein sequence ID" value="WGL15465.1"/>
    <property type="molecule type" value="Genomic_DNA"/>
</dbReference>
<keyword evidence="12" id="KW-1185">Reference proteome</keyword>
<keyword evidence="5 9" id="KW-0547">Nucleotide-binding</keyword>
<dbReference type="Pfam" id="PF00625">
    <property type="entry name" value="Guanylate_kin"/>
    <property type="match status" value="1"/>
</dbReference>
<accession>A0ABY8N981</accession>
<dbReference type="PANTHER" id="PTHR23117">
    <property type="entry name" value="GUANYLATE KINASE-RELATED"/>
    <property type="match status" value="1"/>
</dbReference>
<sequence length="206" mass="22988">MSKGTLYTVSAPSGAGKTSLVKALIENDSQVTVSVSHTTRPMRPGETDGINYHFVSRDEFVEMLGRAAFLEHAQVFENFYGTSKAWVEETLASGRDVILEIDWQGAAQVRKQIPETVGIFILPPSQQALQERLTGRGQDAQSVIDKRMAQAINEMSHYVETDYLIINDDFTAALTELRAILVAERQRLARQQVEHAALLQSLLRKQ</sequence>
<evidence type="ECO:0000259" key="10">
    <source>
        <dbReference type="PROSITE" id="PS50052"/>
    </source>
</evidence>
<dbReference type="PANTHER" id="PTHR23117:SF13">
    <property type="entry name" value="GUANYLATE KINASE"/>
    <property type="match status" value="1"/>
</dbReference>
<dbReference type="RefSeq" id="WP_280318307.1">
    <property type="nucleotide sequence ID" value="NZ_CP118605.1"/>
</dbReference>
<evidence type="ECO:0000256" key="9">
    <source>
        <dbReference type="HAMAP-Rule" id="MF_00328"/>
    </source>
</evidence>
<gene>
    <name evidence="9 11" type="primary">gmk</name>
    <name evidence="11" type="ORF">PVT68_11865</name>
</gene>
<evidence type="ECO:0000313" key="12">
    <source>
        <dbReference type="Proteomes" id="UP001236500"/>
    </source>
</evidence>
<evidence type="ECO:0000256" key="2">
    <source>
        <dbReference type="ARBA" id="ARBA00012961"/>
    </source>
</evidence>
<dbReference type="Gene3D" id="3.40.50.300">
    <property type="entry name" value="P-loop containing nucleotide triphosphate hydrolases"/>
    <property type="match status" value="1"/>
</dbReference>
<dbReference type="NCBIfam" id="TIGR03263">
    <property type="entry name" value="guanyl_kin"/>
    <property type="match status" value="1"/>
</dbReference>
<dbReference type="InterPro" id="IPR020590">
    <property type="entry name" value="Guanylate_kinase_CS"/>
</dbReference>
<feature type="domain" description="Guanylate kinase-like" evidence="10">
    <location>
        <begin position="4"/>
        <end position="182"/>
    </location>
</feature>
<dbReference type="InterPro" id="IPR008145">
    <property type="entry name" value="GK/Ca_channel_bsu"/>
</dbReference>
<evidence type="ECO:0000256" key="1">
    <source>
        <dbReference type="ARBA" id="ARBA00005790"/>
    </source>
</evidence>
<evidence type="ECO:0000256" key="6">
    <source>
        <dbReference type="ARBA" id="ARBA00022777"/>
    </source>
</evidence>
<dbReference type="InterPro" id="IPR017665">
    <property type="entry name" value="Guanylate_kinase"/>
</dbReference>